<dbReference type="EMBL" id="JABZGF010000026">
    <property type="protein sequence ID" value="MBF0965941.1"/>
    <property type="molecule type" value="Genomic_DNA"/>
</dbReference>
<dbReference type="AlphaFoldDB" id="A0A929RPD6"/>
<feature type="domain" description="TM2" evidence="7">
    <location>
        <begin position="41"/>
        <end position="91"/>
    </location>
</feature>
<evidence type="ECO:0000259" key="7">
    <source>
        <dbReference type="Pfam" id="PF05154"/>
    </source>
</evidence>
<accession>A0A929RPD6</accession>
<reference evidence="8" key="1">
    <citation type="submission" date="2020-04" db="EMBL/GenBank/DDBJ databases">
        <title>Deep metagenomics examines the oral microbiome during advanced dental caries in children, revealing novel taxa and co-occurrences with host molecules.</title>
        <authorList>
            <person name="Baker J.L."/>
            <person name="Morton J.T."/>
            <person name="Dinis M."/>
            <person name="Alvarez R."/>
            <person name="Tran N.C."/>
            <person name="Knight R."/>
            <person name="Edlund A."/>
        </authorList>
    </citation>
    <scope>NUCLEOTIDE SEQUENCE</scope>
    <source>
        <strain evidence="8">JCVI_30_bin.13</strain>
    </source>
</reference>
<feature type="transmembrane region" description="Helical" evidence="6">
    <location>
        <begin position="46"/>
        <end position="65"/>
    </location>
</feature>
<comment type="caution">
    <text evidence="8">The sequence shown here is derived from an EMBL/GenBank/DDBJ whole genome shotgun (WGS) entry which is preliminary data.</text>
</comment>
<evidence type="ECO:0000313" key="9">
    <source>
        <dbReference type="Proteomes" id="UP000759246"/>
    </source>
</evidence>
<feature type="transmembrane region" description="Helical" evidence="6">
    <location>
        <begin position="95"/>
        <end position="121"/>
    </location>
</feature>
<dbReference type="InterPro" id="IPR007829">
    <property type="entry name" value="TM2"/>
</dbReference>
<protein>
    <submittedName>
        <fullName evidence="8">TM2 domain-containing protein</fullName>
    </submittedName>
</protein>
<evidence type="ECO:0000256" key="4">
    <source>
        <dbReference type="ARBA" id="ARBA00023136"/>
    </source>
</evidence>
<evidence type="ECO:0000256" key="5">
    <source>
        <dbReference type="SAM" id="MobiDB-lite"/>
    </source>
</evidence>
<evidence type="ECO:0000313" key="8">
    <source>
        <dbReference type="EMBL" id="MBF0965941.1"/>
    </source>
</evidence>
<comment type="subcellular location">
    <subcellularLocation>
        <location evidence="1">Membrane</location>
        <topology evidence="1">Multi-pass membrane protein</topology>
    </subcellularLocation>
</comment>
<feature type="compositionally biased region" description="Low complexity" evidence="5">
    <location>
        <begin position="1"/>
        <end position="35"/>
    </location>
</feature>
<proteinExistence type="predicted"/>
<sequence>MSAPQQPYGQQPGQQPYGQQPYGQQPGQPVYGQPGFNAQAQGKSRMTAGLLNLFLCGFGVGDFYLGYNQLGIIKVVASLVLNFLWAFSDGFVAGLVGLIMFVYWIFLIVCAIMTFMGKWIYATDANGVPTV</sequence>
<dbReference type="GO" id="GO:0016020">
    <property type="term" value="C:membrane"/>
    <property type="evidence" value="ECO:0007669"/>
    <property type="project" value="UniProtKB-SubCell"/>
</dbReference>
<evidence type="ECO:0000256" key="3">
    <source>
        <dbReference type="ARBA" id="ARBA00022989"/>
    </source>
</evidence>
<evidence type="ECO:0000256" key="6">
    <source>
        <dbReference type="SAM" id="Phobius"/>
    </source>
</evidence>
<gene>
    <name evidence="8" type="ORF">HXK09_02010</name>
</gene>
<dbReference type="Proteomes" id="UP000759246">
    <property type="component" value="Unassembled WGS sequence"/>
</dbReference>
<organism evidence="8 9">
    <name type="scientific">Actinomyces bouchesdurhonensis</name>
    <dbReference type="NCBI Taxonomy" id="1852361"/>
    <lineage>
        <taxon>Bacteria</taxon>
        <taxon>Bacillati</taxon>
        <taxon>Actinomycetota</taxon>
        <taxon>Actinomycetes</taxon>
        <taxon>Actinomycetales</taxon>
        <taxon>Actinomycetaceae</taxon>
        <taxon>Actinomyces</taxon>
    </lineage>
</organism>
<keyword evidence="2 6" id="KW-0812">Transmembrane</keyword>
<name>A0A929RPD6_9ACTO</name>
<keyword evidence="4 6" id="KW-0472">Membrane</keyword>
<evidence type="ECO:0000256" key="2">
    <source>
        <dbReference type="ARBA" id="ARBA00022692"/>
    </source>
</evidence>
<keyword evidence="3 6" id="KW-1133">Transmembrane helix</keyword>
<dbReference type="Pfam" id="PF05154">
    <property type="entry name" value="TM2"/>
    <property type="match status" value="1"/>
</dbReference>
<feature type="region of interest" description="Disordered" evidence="5">
    <location>
        <begin position="1"/>
        <end position="37"/>
    </location>
</feature>
<evidence type="ECO:0000256" key="1">
    <source>
        <dbReference type="ARBA" id="ARBA00004141"/>
    </source>
</evidence>